<comment type="caution">
    <text evidence="1">The sequence shown here is derived from an EMBL/GenBank/DDBJ whole genome shotgun (WGS) entry which is preliminary data.</text>
</comment>
<proteinExistence type="predicted"/>
<dbReference type="RefSeq" id="WP_259536987.1">
    <property type="nucleotide sequence ID" value="NZ_JANLCJ010000001.1"/>
</dbReference>
<sequence>MITQPHARQILLELYMRRITADVDHTSADILTTSVTLAAGKDAEATIANLGCLITELVSDLAYLLRTVGEQTVAGSLNIVRNLPMARDVESAESINWDALPWGAE</sequence>
<accession>A0ABT2GWN3</accession>
<gene>
    <name evidence="1" type="ORF">N1032_01300</name>
</gene>
<reference evidence="1" key="1">
    <citation type="submission" date="2022-08" db="EMBL/GenBank/DDBJ databases">
        <authorList>
            <person name="Deng Y."/>
            <person name="Han X.-F."/>
            <person name="Zhang Y.-Q."/>
        </authorList>
    </citation>
    <scope>NUCLEOTIDE SEQUENCE</scope>
    <source>
        <strain evidence="1">CPCC 203386</strain>
    </source>
</reference>
<dbReference type="Proteomes" id="UP001165586">
    <property type="component" value="Unassembled WGS sequence"/>
</dbReference>
<name>A0ABT2GWN3_9MICO</name>
<dbReference type="EMBL" id="JANLCJ010000001">
    <property type="protein sequence ID" value="MCS5732379.1"/>
    <property type="molecule type" value="Genomic_DNA"/>
</dbReference>
<organism evidence="1 2">
    <name type="scientific">Herbiconiux daphne</name>
    <dbReference type="NCBI Taxonomy" id="2970914"/>
    <lineage>
        <taxon>Bacteria</taxon>
        <taxon>Bacillati</taxon>
        <taxon>Actinomycetota</taxon>
        <taxon>Actinomycetes</taxon>
        <taxon>Micrococcales</taxon>
        <taxon>Microbacteriaceae</taxon>
        <taxon>Herbiconiux</taxon>
    </lineage>
</organism>
<keyword evidence="2" id="KW-1185">Reference proteome</keyword>
<evidence type="ECO:0000313" key="1">
    <source>
        <dbReference type="EMBL" id="MCS5732379.1"/>
    </source>
</evidence>
<evidence type="ECO:0000313" key="2">
    <source>
        <dbReference type="Proteomes" id="UP001165586"/>
    </source>
</evidence>
<protein>
    <submittedName>
        <fullName evidence="1">Uncharacterized protein</fullName>
    </submittedName>
</protein>